<protein>
    <submittedName>
        <fullName evidence="1">Uncharacterized protein</fullName>
    </submittedName>
</protein>
<dbReference type="Proteomes" id="UP001207605">
    <property type="component" value="Unassembled WGS sequence"/>
</dbReference>
<reference evidence="1 2" key="1">
    <citation type="journal article" date="2021" name="ISME Commun">
        <title>Automated analysis of genomic sequences facilitates high-throughput and comprehensive description of bacteria.</title>
        <authorList>
            <person name="Hitch T.C.A."/>
        </authorList>
    </citation>
    <scope>NUCLEOTIDE SEQUENCE [LARGE SCALE GENOMIC DNA]</scope>
    <source>
        <strain evidence="1 2">Sanger_02</strain>
    </source>
</reference>
<evidence type="ECO:0000313" key="1">
    <source>
        <dbReference type="EMBL" id="MCU6699170.1"/>
    </source>
</evidence>
<comment type="caution">
    <text evidence="1">The sequence shown here is derived from an EMBL/GenBank/DDBJ whole genome shotgun (WGS) entry which is preliminary data.</text>
</comment>
<name>A0ABT2S3K4_9FIRM</name>
<organism evidence="1 2">
    <name type="scientific">Dorea ammoniilytica</name>
    <dbReference type="NCBI Taxonomy" id="2981788"/>
    <lineage>
        <taxon>Bacteria</taxon>
        <taxon>Bacillati</taxon>
        <taxon>Bacillota</taxon>
        <taxon>Clostridia</taxon>
        <taxon>Lachnospirales</taxon>
        <taxon>Lachnospiraceae</taxon>
        <taxon>Dorea</taxon>
    </lineage>
</organism>
<keyword evidence="2" id="KW-1185">Reference proteome</keyword>
<sequence length="102" mass="11888">MTHYKFVSWDVPAFETILTGRIPAALLAADNGNLQPLKDLHIATQTPVYKCSGWCIPFAEYMRRFWVKTKYYGIIEMYALNKTDIRKELKSNVIEIMEVKKN</sequence>
<proteinExistence type="predicted"/>
<accession>A0ABT2S3K4</accession>
<gene>
    <name evidence="1" type="ORF">OCV65_02810</name>
</gene>
<evidence type="ECO:0000313" key="2">
    <source>
        <dbReference type="Proteomes" id="UP001207605"/>
    </source>
</evidence>
<dbReference type="RefSeq" id="WP_055304166.1">
    <property type="nucleotide sequence ID" value="NZ_JAOQJV010000002.1"/>
</dbReference>
<dbReference type="EMBL" id="JAOQJV010000002">
    <property type="protein sequence ID" value="MCU6699170.1"/>
    <property type="molecule type" value="Genomic_DNA"/>
</dbReference>